<name>A0A1I5XGY3_9BACT</name>
<organism evidence="1 2">
    <name type="scientific">Parafilimonas terrae</name>
    <dbReference type="NCBI Taxonomy" id="1465490"/>
    <lineage>
        <taxon>Bacteria</taxon>
        <taxon>Pseudomonadati</taxon>
        <taxon>Bacteroidota</taxon>
        <taxon>Chitinophagia</taxon>
        <taxon>Chitinophagales</taxon>
        <taxon>Chitinophagaceae</taxon>
        <taxon>Parafilimonas</taxon>
    </lineage>
</organism>
<dbReference type="STRING" id="1465490.SAMN05444277_108188"/>
<dbReference type="Proteomes" id="UP000199031">
    <property type="component" value="Unassembled WGS sequence"/>
</dbReference>
<reference evidence="1 2" key="1">
    <citation type="submission" date="2016-10" db="EMBL/GenBank/DDBJ databases">
        <authorList>
            <person name="de Groot N.N."/>
        </authorList>
    </citation>
    <scope>NUCLEOTIDE SEQUENCE [LARGE SCALE GENOMIC DNA]</scope>
    <source>
        <strain evidence="1 2">DSM 28286</strain>
    </source>
</reference>
<dbReference type="OrthoDB" id="9947754at2"/>
<evidence type="ECO:0000313" key="2">
    <source>
        <dbReference type="Proteomes" id="UP000199031"/>
    </source>
</evidence>
<protein>
    <submittedName>
        <fullName evidence="1">Uncharacterized protein</fullName>
    </submittedName>
</protein>
<evidence type="ECO:0000313" key="1">
    <source>
        <dbReference type="EMBL" id="SFQ31221.1"/>
    </source>
</evidence>
<dbReference type="AlphaFoldDB" id="A0A1I5XGY3"/>
<gene>
    <name evidence="1" type="ORF">SAMN05444277_108188</name>
</gene>
<dbReference type="RefSeq" id="WP_090659719.1">
    <property type="nucleotide sequence ID" value="NZ_FOXQ01000008.1"/>
</dbReference>
<accession>A0A1I5XGY3</accession>
<dbReference type="EMBL" id="FOXQ01000008">
    <property type="protein sequence ID" value="SFQ31221.1"/>
    <property type="molecule type" value="Genomic_DNA"/>
</dbReference>
<keyword evidence="2" id="KW-1185">Reference proteome</keyword>
<proteinExistence type="predicted"/>
<sequence length="94" mass="11099">MEINILIDTLHDRLLAYKKSDLYQNKVLRQDILSIEIAICLFEIAVYCNRTISEGEKYWFKGGYYIANDLTGKWEDISKMYDELVKTAKEKKLI</sequence>